<dbReference type="EMBL" id="MTSU01000001">
    <property type="protein sequence ID" value="ONF94607.1"/>
    <property type="molecule type" value="Genomic_DNA"/>
</dbReference>
<comment type="caution">
    <text evidence="1">The sequence shown here is derived from an EMBL/GenBank/DDBJ whole genome shotgun (WGS) entry which is preliminary data.</text>
</comment>
<evidence type="ECO:0000313" key="1">
    <source>
        <dbReference type="EMBL" id="ONF94607.1"/>
    </source>
</evidence>
<evidence type="ECO:0000313" key="2">
    <source>
        <dbReference type="Proteomes" id="UP000189337"/>
    </source>
</evidence>
<dbReference type="AlphaFoldDB" id="A0AB73N3T7"/>
<gene>
    <name evidence="1" type="ORF">BWD14_00735</name>
</gene>
<sequence length="61" mass="7386">MRTSAFLQKFPSKEFPQNSDPNRIFLVLFGFSQNLHLQVIEKDLYEIEFKYKIRHNKIIRA</sequence>
<name>A0AB73N3T7_9LEPT</name>
<organism evidence="1 2">
    <name type="scientific">Leptospira santarosai</name>
    <dbReference type="NCBI Taxonomy" id="28183"/>
    <lineage>
        <taxon>Bacteria</taxon>
        <taxon>Pseudomonadati</taxon>
        <taxon>Spirochaetota</taxon>
        <taxon>Spirochaetia</taxon>
        <taxon>Leptospirales</taxon>
        <taxon>Leptospiraceae</taxon>
        <taxon>Leptospira</taxon>
    </lineage>
</organism>
<protein>
    <submittedName>
        <fullName evidence="1">Uncharacterized protein</fullName>
    </submittedName>
</protein>
<dbReference type="Proteomes" id="UP000189337">
    <property type="component" value="Unassembled WGS sequence"/>
</dbReference>
<accession>A0AB73N3T7</accession>
<reference evidence="1 2" key="1">
    <citation type="submission" date="2017-01" db="EMBL/GenBank/DDBJ databases">
        <title>Comparative genomic analysis of Brazilian Leptospira santarosai.</title>
        <authorList>
            <person name="Moreno L.Z."/>
            <person name="Miraglia F."/>
            <person name="Kremer F.S."/>
            <person name="Eslabao M.R."/>
            <person name="Lilenbaum W."/>
            <person name="Dellagostin O.A."/>
            <person name="Moreno A.M."/>
        </authorList>
    </citation>
    <scope>NUCLEOTIDE SEQUENCE [LARGE SCALE GENOMIC DNA]</scope>
    <source>
        <strain evidence="1 2">M52/8-19</strain>
    </source>
</reference>
<proteinExistence type="predicted"/>